<feature type="domain" description="OmpA-like" evidence="6">
    <location>
        <begin position="317"/>
        <end position="432"/>
    </location>
</feature>
<dbReference type="RefSeq" id="WP_288882617.1">
    <property type="nucleotide sequence ID" value="NZ_CBFGNQ010000008.1"/>
</dbReference>
<dbReference type="InterPro" id="IPR006665">
    <property type="entry name" value="OmpA-like"/>
</dbReference>
<accession>A0ABU8NTX4</accession>
<keyword evidence="8" id="KW-1185">Reference proteome</keyword>
<dbReference type="Pfam" id="PF00691">
    <property type="entry name" value="OmpA"/>
    <property type="match status" value="1"/>
</dbReference>
<proteinExistence type="predicted"/>
<dbReference type="PANTHER" id="PTHR30329">
    <property type="entry name" value="STATOR ELEMENT OF FLAGELLAR MOTOR COMPLEX"/>
    <property type="match status" value="1"/>
</dbReference>
<dbReference type="InterPro" id="IPR036737">
    <property type="entry name" value="OmpA-like_sf"/>
</dbReference>
<feature type="chain" id="PRO_5046237873" evidence="5">
    <location>
        <begin position="18"/>
        <end position="432"/>
    </location>
</feature>
<comment type="subcellular location">
    <subcellularLocation>
        <location evidence="1">Cell outer membrane</location>
    </subcellularLocation>
</comment>
<reference evidence="7 8" key="1">
    <citation type="submission" date="2024-03" db="EMBL/GenBank/DDBJ databases">
        <title>Sequence of Lycoming College Course Isolates.</title>
        <authorList>
            <person name="Plotts O."/>
            <person name="Newman J."/>
        </authorList>
    </citation>
    <scope>NUCLEOTIDE SEQUENCE [LARGE SCALE GENOMIC DNA]</scope>
    <source>
        <strain evidence="7 8">CJB-3</strain>
    </source>
</reference>
<dbReference type="PANTHER" id="PTHR30329:SF21">
    <property type="entry name" value="LIPOPROTEIN YIAD-RELATED"/>
    <property type="match status" value="1"/>
</dbReference>
<dbReference type="InterPro" id="IPR006664">
    <property type="entry name" value="OMP_bac"/>
</dbReference>
<name>A0ABU8NTX4_9SPHI</name>
<dbReference type="CDD" id="cd07185">
    <property type="entry name" value="OmpA_C-like"/>
    <property type="match status" value="1"/>
</dbReference>
<dbReference type="PRINTS" id="PR01021">
    <property type="entry name" value="OMPADOMAIN"/>
</dbReference>
<evidence type="ECO:0000256" key="3">
    <source>
        <dbReference type="ARBA" id="ARBA00023237"/>
    </source>
</evidence>
<organism evidence="7 8">
    <name type="scientific">Pedobacter panaciterrae</name>
    <dbReference type="NCBI Taxonomy" id="363849"/>
    <lineage>
        <taxon>Bacteria</taxon>
        <taxon>Pseudomonadati</taxon>
        <taxon>Bacteroidota</taxon>
        <taxon>Sphingobacteriia</taxon>
        <taxon>Sphingobacteriales</taxon>
        <taxon>Sphingobacteriaceae</taxon>
        <taxon>Pedobacter</taxon>
    </lineage>
</organism>
<evidence type="ECO:0000256" key="2">
    <source>
        <dbReference type="ARBA" id="ARBA00023136"/>
    </source>
</evidence>
<dbReference type="PROSITE" id="PS51123">
    <property type="entry name" value="OMPA_2"/>
    <property type="match status" value="1"/>
</dbReference>
<evidence type="ECO:0000313" key="7">
    <source>
        <dbReference type="EMBL" id="MEJ2904922.1"/>
    </source>
</evidence>
<keyword evidence="3" id="KW-0998">Cell outer membrane</keyword>
<keyword evidence="5" id="KW-0732">Signal</keyword>
<gene>
    <name evidence="7" type="ORF">WAE58_20925</name>
</gene>
<keyword evidence="2 4" id="KW-0472">Membrane</keyword>
<dbReference type="SUPFAM" id="SSF103088">
    <property type="entry name" value="OmpA-like"/>
    <property type="match status" value="1"/>
</dbReference>
<evidence type="ECO:0000256" key="1">
    <source>
        <dbReference type="ARBA" id="ARBA00004442"/>
    </source>
</evidence>
<evidence type="ECO:0000256" key="5">
    <source>
        <dbReference type="SAM" id="SignalP"/>
    </source>
</evidence>
<evidence type="ECO:0000256" key="4">
    <source>
        <dbReference type="PROSITE-ProRule" id="PRU00473"/>
    </source>
</evidence>
<dbReference type="InterPro" id="IPR050330">
    <property type="entry name" value="Bact_OuterMem_StrucFunc"/>
</dbReference>
<dbReference type="EMBL" id="JBBEUB010000008">
    <property type="protein sequence ID" value="MEJ2904922.1"/>
    <property type="molecule type" value="Genomic_DNA"/>
</dbReference>
<protein>
    <submittedName>
        <fullName evidence="7">OmpA family protein</fullName>
    </submittedName>
</protein>
<sequence>MKKILFALIATCSIWTAADAQILQGLGRKMKDKVQERINSKIDKAANASLEKVEDKISGKNKEATKNDNQPAMVTEKESLKSYSKFDFIAGEKIIYLDDFSKDPIGELPAKWNSNGKGEVIKVDKTPGKFLRLFPGTKYLSANTAAFGDNFTIEFDLIMDGTPPSGTRFYPDLAIGLFAAGRKPGTDNAFLDQYPKVENITEILLKPNVDGASMSSLKSKGMANATTFESGAIAYKEYTASFGHLAHYAIQVEKQRLRFWVDGHKVFDTPRAINLSPGLNQIYLNCFKYWFYNEDNFGLYVSNFKIATGIPKPAETLLTKGSFSTSGILFDPGSDQLKLQSMGIIKDVSKYLTEDPAIKLKIIGYTDSDGEADANQQLSAKRAAAVKKVLINEFKIEASRLEALGKGETVPINDNKTESNKALNRRVEFVKG</sequence>
<comment type="caution">
    <text evidence="7">The sequence shown here is derived from an EMBL/GenBank/DDBJ whole genome shotgun (WGS) entry which is preliminary data.</text>
</comment>
<dbReference type="Gene3D" id="3.30.1330.60">
    <property type="entry name" value="OmpA-like domain"/>
    <property type="match status" value="1"/>
</dbReference>
<evidence type="ECO:0000313" key="8">
    <source>
        <dbReference type="Proteomes" id="UP001378956"/>
    </source>
</evidence>
<evidence type="ECO:0000259" key="6">
    <source>
        <dbReference type="PROSITE" id="PS51123"/>
    </source>
</evidence>
<dbReference type="Proteomes" id="UP001378956">
    <property type="component" value="Unassembled WGS sequence"/>
</dbReference>
<feature type="signal peptide" evidence="5">
    <location>
        <begin position="1"/>
        <end position="17"/>
    </location>
</feature>